<evidence type="ECO:0000313" key="4">
    <source>
        <dbReference type="Proteomes" id="UP001178281"/>
    </source>
</evidence>
<comment type="similarity">
    <text evidence="1">Belongs to the universal stress protein A family.</text>
</comment>
<organism evidence="3 4">
    <name type="scientific">Tsukamurella strandjordii</name>
    <dbReference type="NCBI Taxonomy" id="147577"/>
    <lineage>
        <taxon>Bacteria</taxon>
        <taxon>Bacillati</taxon>
        <taxon>Actinomycetota</taxon>
        <taxon>Actinomycetes</taxon>
        <taxon>Mycobacteriales</taxon>
        <taxon>Tsukamurellaceae</taxon>
        <taxon>Tsukamurella</taxon>
    </lineage>
</organism>
<evidence type="ECO:0000259" key="2">
    <source>
        <dbReference type="Pfam" id="PF00582"/>
    </source>
</evidence>
<sequence length="287" mass="29499">MTIFVAYLATDGGRDAVALGVQVARSMRTDLAVGMIVPPDAAAPITPGDFVDQVLTAQADEWLGAAVAAVPADVAVSTHVRVSDSPAEGIIAEAERLGADAVVIGGTGGGLLGSHSLGSVANDLIHSSSVGLLVAPRGYADLALPTIRRITCAVGTRAGADELLDVAIASAARAEVPLRLISLVALDLVPRHRRADPVAQDQARDHAERVLDEARARLSGSVPVSVSVAVGPTVEDAVEQVGWESGDIIMVGSSRLAAPRRLFLGSTAAKMLRRLDVPMVVVPKEGI</sequence>
<reference evidence="3" key="1">
    <citation type="submission" date="2023-08" db="EMBL/GenBank/DDBJ databases">
        <title>The draft genome of Tsukamurella strandjordii strain 050030.</title>
        <authorList>
            <person name="Zhao F."/>
            <person name="Feng Y."/>
            <person name="Zong Z."/>
        </authorList>
    </citation>
    <scope>NUCLEOTIDE SEQUENCE</scope>
    <source>
        <strain evidence="3">050030</strain>
    </source>
</reference>
<dbReference type="Pfam" id="PF00582">
    <property type="entry name" value="Usp"/>
    <property type="match status" value="2"/>
</dbReference>
<protein>
    <submittedName>
        <fullName evidence="3">Universal stress protein</fullName>
    </submittedName>
</protein>
<dbReference type="Gene3D" id="3.40.50.620">
    <property type="entry name" value="HUPs"/>
    <property type="match status" value="2"/>
</dbReference>
<comment type="caution">
    <text evidence="3">The sequence shown here is derived from an EMBL/GenBank/DDBJ whole genome shotgun (WGS) entry which is preliminary data.</text>
</comment>
<keyword evidence="4" id="KW-1185">Reference proteome</keyword>
<dbReference type="SUPFAM" id="SSF52402">
    <property type="entry name" value="Adenine nucleotide alpha hydrolases-like"/>
    <property type="match status" value="2"/>
</dbReference>
<dbReference type="CDD" id="cd00293">
    <property type="entry name" value="USP-like"/>
    <property type="match status" value="2"/>
</dbReference>
<dbReference type="PANTHER" id="PTHR46268">
    <property type="entry name" value="STRESS RESPONSE PROTEIN NHAX"/>
    <property type="match status" value="1"/>
</dbReference>
<dbReference type="RefSeq" id="WP_305111997.1">
    <property type="nucleotide sequence ID" value="NZ_JAUTIX010000006.1"/>
</dbReference>
<evidence type="ECO:0000313" key="3">
    <source>
        <dbReference type="EMBL" id="MDP0399312.1"/>
    </source>
</evidence>
<dbReference type="Proteomes" id="UP001178281">
    <property type="component" value="Unassembled WGS sequence"/>
</dbReference>
<dbReference type="EMBL" id="JAUTIX010000006">
    <property type="protein sequence ID" value="MDP0399312.1"/>
    <property type="molecule type" value="Genomic_DNA"/>
</dbReference>
<feature type="domain" description="UspA" evidence="2">
    <location>
        <begin position="147"/>
        <end position="283"/>
    </location>
</feature>
<dbReference type="AlphaFoldDB" id="A0AA90NF85"/>
<dbReference type="InterPro" id="IPR014729">
    <property type="entry name" value="Rossmann-like_a/b/a_fold"/>
</dbReference>
<feature type="domain" description="UspA" evidence="2">
    <location>
        <begin position="2"/>
        <end position="135"/>
    </location>
</feature>
<name>A0AA90NF85_9ACTN</name>
<accession>A0AA90NF85</accession>
<dbReference type="InterPro" id="IPR006016">
    <property type="entry name" value="UspA"/>
</dbReference>
<gene>
    <name evidence="3" type="ORF">Q7X28_15400</name>
</gene>
<proteinExistence type="inferred from homology"/>
<evidence type="ECO:0000256" key="1">
    <source>
        <dbReference type="ARBA" id="ARBA00008791"/>
    </source>
</evidence>
<dbReference type="PANTHER" id="PTHR46268:SF6">
    <property type="entry name" value="UNIVERSAL STRESS PROTEIN UP12"/>
    <property type="match status" value="1"/>
</dbReference>